<protein>
    <recommendedName>
        <fullName evidence="2">UPF0102 protein ACFQ04_19655</fullName>
    </recommendedName>
</protein>
<dbReference type="EMBL" id="JBHTIL010000006">
    <property type="protein sequence ID" value="MFD0927962.1"/>
    <property type="molecule type" value="Genomic_DNA"/>
</dbReference>
<dbReference type="InterPro" id="IPR003509">
    <property type="entry name" value="UPF0102_YraN-like"/>
</dbReference>
<organism evidence="3 4">
    <name type="scientific">Williamsia deligens</name>
    <dbReference type="NCBI Taxonomy" id="321325"/>
    <lineage>
        <taxon>Bacteria</taxon>
        <taxon>Bacillati</taxon>
        <taxon>Actinomycetota</taxon>
        <taxon>Actinomycetes</taxon>
        <taxon>Mycobacteriales</taxon>
        <taxon>Nocardiaceae</taxon>
        <taxon>Williamsia</taxon>
    </lineage>
</organism>
<comment type="caution">
    <text evidence="3">The sequence shown here is derived from an EMBL/GenBank/DDBJ whole genome shotgun (WGS) entry which is preliminary data.</text>
</comment>
<dbReference type="InterPro" id="IPR011335">
    <property type="entry name" value="Restrct_endonuc-II-like"/>
</dbReference>
<dbReference type="InterPro" id="IPR011856">
    <property type="entry name" value="tRNA_endonuc-like_dom_sf"/>
</dbReference>
<accession>A0ABW3GBZ5</accession>
<evidence type="ECO:0000256" key="2">
    <source>
        <dbReference type="HAMAP-Rule" id="MF_00048"/>
    </source>
</evidence>
<dbReference type="CDD" id="cd20736">
    <property type="entry name" value="PoNe_Nuclease"/>
    <property type="match status" value="1"/>
</dbReference>
<sequence>MEQSARPPSRQLIGRRGEDAATEHLRQAGLVVLDRNWRCRHGELDIIATDGPTLVIVEVKTRTGDGFGAPAEAVTTAKYRRLRRLACLWLEAQERGWASIRFDIVAVRLDLRTDACAVTHIRGIS</sequence>
<comment type="similarity">
    <text evidence="1 2">Belongs to the UPF0102 family.</text>
</comment>
<dbReference type="PANTHER" id="PTHR34039">
    <property type="entry name" value="UPF0102 PROTEIN YRAN"/>
    <property type="match status" value="1"/>
</dbReference>
<dbReference type="SUPFAM" id="SSF52980">
    <property type="entry name" value="Restriction endonuclease-like"/>
    <property type="match status" value="1"/>
</dbReference>
<dbReference type="Proteomes" id="UP001597068">
    <property type="component" value="Unassembled WGS sequence"/>
</dbReference>
<proteinExistence type="inferred from homology"/>
<dbReference type="HAMAP" id="MF_00048">
    <property type="entry name" value="UPF0102"/>
    <property type="match status" value="1"/>
</dbReference>
<evidence type="ECO:0000256" key="1">
    <source>
        <dbReference type="ARBA" id="ARBA00006738"/>
    </source>
</evidence>
<name>A0ABW3GBZ5_9NOCA</name>
<dbReference type="NCBIfam" id="NF009154">
    <property type="entry name" value="PRK12497.3-3"/>
    <property type="match status" value="1"/>
</dbReference>
<evidence type="ECO:0000313" key="3">
    <source>
        <dbReference type="EMBL" id="MFD0927962.1"/>
    </source>
</evidence>
<reference evidence="4" key="1">
    <citation type="journal article" date="2019" name="Int. J. Syst. Evol. Microbiol.">
        <title>The Global Catalogue of Microorganisms (GCM) 10K type strain sequencing project: providing services to taxonomists for standard genome sequencing and annotation.</title>
        <authorList>
            <consortium name="The Broad Institute Genomics Platform"/>
            <consortium name="The Broad Institute Genome Sequencing Center for Infectious Disease"/>
            <person name="Wu L."/>
            <person name="Ma J."/>
        </authorList>
    </citation>
    <scope>NUCLEOTIDE SEQUENCE [LARGE SCALE GENOMIC DNA]</scope>
    <source>
        <strain evidence="4">CCUG 50873</strain>
    </source>
</reference>
<dbReference type="NCBIfam" id="NF009150">
    <property type="entry name" value="PRK12497.1-3"/>
    <property type="match status" value="1"/>
</dbReference>
<evidence type="ECO:0000313" key="4">
    <source>
        <dbReference type="Proteomes" id="UP001597068"/>
    </source>
</evidence>
<gene>
    <name evidence="3" type="ORF">ACFQ04_19655</name>
</gene>
<keyword evidence="4" id="KW-1185">Reference proteome</keyword>
<dbReference type="Gene3D" id="3.40.1350.10">
    <property type="match status" value="1"/>
</dbReference>
<dbReference type="PANTHER" id="PTHR34039:SF1">
    <property type="entry name" value="UPF0102 PROTEIN YRAN"/>
    <property type="match status" value="1"/>
</dbReference>
<dbReference type="Pfam" id="PF02021">
    <property type="entry name" value="UPF0102"/>
    <property type="match status" value="1"/>
</dbReference>
<dbReference type="RefSeq" id="WP_253648407.1">
    <property type="nucleotide sequence ID" value="NZ_BAAAMO010000004.1"/>
</dbReference>